<gene>
    <name evidence="2" type="ORF">HAX54_008082</name>
</gene>
<feature type="region of interest" description="Disordered" evidence="1">
    <location>
        <begin position="73"/>
        <end position="103"/>
    </location>
</feature>
<evidence type="ECO:0000256" key="1">
    <source>
        <dbReference type="SAM" id="MobiDB-lite"/>
    </source>
</evidence>
<name>A0ABS8TE08_DATST</name>
<feature type="non-terminal residue" evidence="2">
    <location>
        <position position="1"/>
    </location>
</feature>
<feature type="region of interest" description="Disordered" evidence="1">
    <location>
        <begin position="1"/>
        <end position="51"/>
    </location>
</feature>
<feature type="compositionally biased region" description="Basic and acidic residues" evidence="1">
    <location>
        <begin position="14"/>
        <end position="25"/>
    </location>
</feature>
<dbReference type="Proteomes" id="UP000823775">
    <property type="component" value="Unassembled WGS sequence"/>
</dbReference>
<keyword evidence="3" id="KW-1185">Reference proteome</keyword>
<evidence type="ECO:0000313" key="3">
    <source>
        <dbReference type="Proteomes" id="UP000823775"/>
    </source>
</evidence>
<feature type="compositionally biased region" description="Polar residues" evidence="1">
    <location>
        <begin position="81"/>
        <end position="96"/>
    </location>
</feature>
<accession>A0ABS8TE08</accession>
<dbReference type="EMBL" id="JACEIK010001417">
    <property type="protein sequence ID" value="MCD7469221.1"/>
    <property type="molecule type" value="Genomic_DNA"/>
</dbReference>
<comment type="caution">
    <text evidence="2">The sequence shown here is derived from an EMBL/GenBank/DDBJ whole genome shotgun (WGS) entry which is preliminary data.</text>
</comment>
<evidence type="ECO:0000313" key="2">
    <source>
        <dbReference type="EMBL" id="MCD7469221.1"/>
    </source>
</evidence>
<protein>
    <submittedName>
        <fullName evidence="2">Uncharacterized protein</fullName>
    </submittedName>
</protein>
<reference evidence="2 3" key="1">
    <citation type="journal article" date="2021" name="BMC Genomics">
        <title>Datura genome reveals duplications of psychoactive alkaloid biosynthetic genes and high mutation rate following tissue culture.</title>
        <authorList>
            <person name="Rajewski A."/>
            <person name="Carter-House D."/>
            <person name="Stajich J."/>
            <person name="Litt A."/>
        </authorList>
    </citation>
    <scope>NUCLEOTIDE SEQUENCE [LARGE SCALE GENOMIC DNA]</scope>
    <source>
        <strain evidence="2">AR-01</strain>
    </source>
</reference>
<proteinExistence type="predicted"/>
<organism evidence="2 3">
    <name type="scientific">Datura stramonium</name>
    <name type="common">Jimsonweed</name>
    <name type="synonym">Common thornapple</name>
    <dbReference type="NCBI Taxonomy" id="4076"/>
    <lineage>
        <taxon>Eukaryota</taxon>
        <taxon>Viridiplantae</taxon>
        <taxon>Streptophyta</taxon>
        <taxon>Embryophyta</taxon>
        <taxon>Tracheophyta</taxon>
        <taxon>Spermatophyta</taxon>
        <taxon>Magnoliopsida</taxon>
        <taxon>eudicotyledons</taxon>
        <taxon>Gunneridae</taxon>
        <taxon>Pentapetalae</taxon>
        <taxon>asterids</taxon>
        <taxon>lamiids</taxon>
        <taxon>Solanales</taxon>
        <taxon>Solanaceae</taxon>
        <taxon>Solanoideae</taxon>
        <taxon>Datureae</taxon>
        <taxon>Datura</taxon>
    </lineage>
</organism>
<feature type="non-terminal residue" evidence="2">
    <location>
        <position position="103"/>
    </location>
</feature>
<sequence length="103" mass="10910">FKSLQCTKSPDASRIPDERTNHGDDGSNLVRFRGWGPVPEPGEKCDAPLGETPPISNFPYMDLSNLLIVASNSPAPCEGLQPQTPGRGSLDSSNIAGNEGSDE</sequence>
<feature type="compositionally biased region" description="Polar residues" evidence="1">
    <location>
        <begin position="1"/>
        <end position="10"/>
    </location>
</feature>